<dbReference type="RefSeq" id="WP_270055923.1">
    <property type="nucleotide sequence ID" value="NZ_CP115149.1"/>
</dbReference>
<evidence type="ECO:0000313" key="2">
    <source>
        <dbReference type="Proteomes" id="UP001212803"/>
    </source>
</evidence>
<proteinExistence type="predicted"/>
<protein>
    <submittedName>
        <fullName evidence="1">Uncharacterized protein</fullName>
    </submittedName>
</protein>
<name>A0ABY7M6I4_9CHLR</name>
<keyword evidence="2" id="KW-1185">Reference proteome</keyword>
<gene>
    <name evidence="1" type="ORF">O0235_11495</name>
</gene>
<accession>A0ABY7M6I4</accession>
<dbReference type="EMBL" id="CP115149">
    <property type="protein sequence ID" value="WBL35396.1"/>
    <property type="molecule type" value="Genomic_DNA"/>
</dbReference>
<reference evidence="1 2" key="1">
    <citation type="journal article" date="2023" name="ISME J.">
        <title>Thermophilic Dehalococcoidia with unusual traits shed light on an unexpected past.</title>
        <authorList>
            <person name="Palmer M."/>
            <person name="Covington J.K."/>
            <person name="Zhou E.M."/>
            <person name="Thomas S.C."/>
            <person name="Habib N."/>
            <person name="Seymour C.O."/>
            <person name="Lai D."/>
            <person name="Johnston J."/>
            <person name="Hashimi A."/>
            <person name="Jiao J.Y."/>
            <person name="Muok A.R."/>
            <person name="Liu L."/>
            <person name="Xian W.D."/>
            <person name="Zhi X.Y."/>
            <person name="Li M.M."/>
            <person name="Silva L.P."/>
            <person name="Bowen B.P."/>
            <person name="Louie K."/>
            <person name="Briegel A."/>
            <person name="Pett-Ridge J."/>
            <person name="Weber P.K."/>
            <person name="Tocheva E.I."/>
            <person name="Woyke T."/>
            <person name="Northen T.R."/>
            <person name="Mayali X."/>
            <person name="Li W.J."/>
            <person name="Hedlund B.P."/>
        </authorList>
    </citation>
    <scope>NUCLEOTIDE SEQUENCE [LARGE SCALE GENOMIC DNA]</scope>
    <source>
        <strain evidence="1 2">YIM 72310</strain>
    </source>
</reference>
<organism evidence="1 2">
    <name type="scientific">Tepidiforma flava</name>
    <dbReference type="NCBI Taxonomy" id="3004094"/>
    <lineage>
        <taxon>Bacteria</taxon>
        <taxon>Bacillati</taxon>
        <taxon>Chloroflexota</taxon>
        <taxon>Tepidiformia</taxon>
        <taxon>Tepidiformales</taxon>
        <taxon>Tepidiformaceae</taxon>
        <taxon>Tepidiforma</taxon>
    </lineage>
</organism>
<sequence length="80" mass="9431">MTARQRDRHVHRWRIDEPNGTPWLEGRCAACGACRRFPASHEAWVGQAAGRGISRDRLYPAIYHTDLPSYLRVREWREWA</sequence>
<dbReference type="Proteomes" id="UP001212803">
    <property type="component" value="Chromosome"/>
</dbReference>
<evidence type="ECO:0000313" key="1">
    <source>
        <dbReference type="EMBL" id="WBL35396.1"/>
    </source>
</evidence>